<dbReference type="EMBL" id="SKBU01000001">
    <property type="protein sequence ID" value="TCJ20746.1"/>
    <property type="molecule type" value="Genomic_DNA"/>
</dbReference>
<dbReference type="Proteomes" id="UP000295244">
    <property type="component" value="Unassembled WGS sequence"/>
</dbReference>
<organism evidence="2 3">
    <name type="scientific">Rubrobacter taiwanensis</name>
    <dbReference type="NCBI Taxonomy" id="185139"/>
    <lineage>
        <taxon>Bacteria</taxon>
        <taxon>Bacillati</taxon>
        <taxon>Actinomycetota</taxon>
        <taxon>Rubrobacteria</taxon>
        <taxon>Rubrobacterales</taxon>
        <taxon>Rubrobacteraceae</taxon>
        <taxon>Rubrobacter</taxon>
    </lineage>
</organism>
<accession>A0A4R1BTX8</accession>
<dbReference type="OrthoDB" id="5244339at2"/>
<proteinExistence type="predicted"/>
<gene>
    <name evidence="2" type="ORF">E0L93_00515</name>
</gene>
<sequence>MPGWTPGSTEVWRGPSSVSSKPRPKGTAAPPRPASPRRPQTKTPRGKITAVRTYSHAILAWTLARRGGGTVSAAAALGAVLPDLPALVKAAALWPRRRSMTRREFCERLYTGGASAKLDAALHSFFPATLALALSPALKPQTRRVVRSFALGWLSHNASDLLTHAEHARPQLWPLSDFRWQSPVSYRSPEHHGTAFTAAEHAVLLAALARALSSRRSAGT</sequence>
<protein>
    <submittedName>
        <fullName evidence="2">Uncharacterized protein</fullName>
    </submittedName>
</protein>
<dbReference type="AlphaFoldDB" id="A0A4R1BTX8"/>
<reference evidence="2 3" key="1">
    <citation type="submission" date="2019-03" db="EMBL/GenBank/DDBJ databases">
        <title>Whole genome sequence of a novel Rubrobacter taiwanensis strain, isolated from Yellowstone National Park.</title>
        <authorList>
            <person name="Freed S."/>
            <person name="Ramaley R.F."/>
            <person name="Kyndt J.A."/>
        </authorList>
    </citation>
    <scope>NUCLEOTIDE SEQUENCE [LARGE SCALE GENOMIC DNA]</scope>
    <source>
        <strain evidence="2 3">Yellowstone</strain>
    </source>
</reference>
<keyword evidence="3" id="KW-1185">Reference proteome</keyword>
<feature type="region of interest" description="Disordered" evidence="1">
    <location>
        <begin position="1"/>
        <end position="47"/>
    </location>
</feature>
<evidence type="ECO:0000256" key="1">
    <source>
        <dbReference type="SAM" id="MobiDB-lite"/>
    </source>
</evidence>
<name>A0A4R1BTX8_9ACTN</name>
<evidence type="ECO:0000313" key="2">
    <source>
        <dbReference type="EMBL" id="TCJ20746.1"/>
    </source>
</evidence>
<evidence type="ECO:0000313" key="3">
    <source>
        <dbReference type="Proteomes" id="UP000295244"/>
    </source>
</evidence>
<comment type="caution">
    <text evidence="2">The sequence shown here is derived from an EMBL/GenBank/DDBJ whole genome shotgun (WGS) entry which is preliminary data.</text>
</comment>